<dbReference type="InterPro" id="IPR042099">
    <property type="entry name" value="ANL_N_sf"/>
</dbReference>
<evidence type="ECO:0000256" key="2">
    <source>
        <dbReference type="ARBA" id="ARBA00022598"/>
    </source>
</evidence>
<evidence type="ECO:0000256" key="3">
    <source>
        <dbReference type="SAM" id="MobiDB-lite"/>
    </source>
</evidence>
<comment type="similarity">
    <text evidence="1">Belongs to the ATP-dependent AMP-binding enzyme family.</text>
</comment>
<dbReference type="EMBL" id="JAATEM010000050">
    <property type="protein sequence ID" value="NJP53866.1"/>
    <property type="molecule type" value="Genomic_DNA"/>
</dbReference>
<feature type="compositionally biased region" description="Basic and acidic residues" evidence="3">
    <location>
        <begin position="143"/>
        <end position="158"/>
    </location>
</feature>
<dbReference type="InterPro" id="IPR020845">
    <property type="entry name" value="AMP-binding_CS"/>
</dbReference>
<dbReference type="Gene3D" id="3.40.50.12780">
    <property type="entry name" value="N-terminal domain of ligase-like"/>
    <property type="match status" value="1"/>
</dbReference>
<dbReference type="SUPFAM" id="SSF56801">
    <property type="entry name" value="Acetyl-CoA synthetase-like"/>
    <property type="match status" value="1"/>
</dbReference>
<feature type="domain" description="AMP-dependent synthetase/ligase" evidence="4">
    <location>
        <begin position="19"/>
        <end position="379"/>
    </location>
</feature>
<dbReference type="InterPro" id="IPR000873">
    <property type="entry name" value="AMP-dep_synth/lig_dom"/>
</dbReference>
<comment type="caution">
    <text evidence="6">The sequence shown here is derived from an EMBL/GenBank/DDBJ whole genome shotgun (WGS) entry which is preliminary data.</text>
</comment>
<dbReference type="Pfam" id="PF00501">
    <property type="entry name" value="AMP-binding"/>
    <property type="match status" value="1"/>
</dbReference>
<accession>A0ABX1AJZ4</accession>
<reference evidence="6 7" key="1">
    <citation type="submission" date="2020-03" db="EMBL/GenBank/DDBJ databases">
        <title>WGS of actinomycetes isolated from Thailand.</title>
        <authorList>
            <person name="Thawai C."/>
        </authorList>
    </citation>
    <scope>NUCLEOTIDE SEQUENCE [LARGE SCALE GENOMIC DNA]</scope>
    <source>
        <strain evidence="6 7">SBST2-5</strain>
    </source>
</reference>
<evidence type="ECO:0000259" key="4">
    <source>
        <dbReference type="Pfam" id="PF00501"/>
    </source>
</evidence>
<feature type="compositionally biased region" description="Basic and acidic residues" evidence="3">
    <location>
        <begin position="353"/>
        <end position="362"/>
    </location>
</feature>
<feature type="region of interest" description="Disordered" evidence="3">
    <location>
        <begin position="329"/>
        <end position="362"/>
    </location>
</feature>
<proteinExistence type="inferred from homology"/>
<feature type="region of interest" description="Disordered" evidence="3">
    <location>
        <begin position="143"/>
        <end position="172"/>
    </location>
</feature>
<dbReference type="Pfam" id="PF13193">
    <property type="entry name" value="AMP-binding_C"/>
    <property type="match status" value="1"/>
</dbReference>
<dbReference type="PANTHER" id="PTHR43201:SF5">
    <property type="entry name" value="MEDIUM-CHAIN ACYL-COA LIGASE ACSF2, MITOCHONDRIAL"/>
    <property type="match status" value="1"/>
</dbReference>
<keyword evidence="2 6" id="KW-0436">Ligase</keyword>
<protein>
    <submittedName>
        <fullName evidence="6">Long-chain fatty acid--CoA ligase</fullName>
    </submittedName>
</protein>
<dbReference type="GO" id="GO:0016874">
    <property type="term" value="F:ligase activity"/>
    <property type="evidence" value="ECO:0007669"/>
    <property type="project" value="UniProtKB-KW"/>
</dbReference>
<name>A0ABX1AJZ4_9ACTN</name>
<dbReference type="InterPro" id="IPR025110">
    <property type="entry name" value="AMP-bd_C"/>
</dbReference>
<keyword evidence="7" id="KW-1185">Reference proteome</keyword>
<organism evidence="6 7">
    <name type="scientific">Streptomyces composti</name>
    <dbReference type="NCBI Taxonomy" id="2720025"/>
    <lineage>
        <taxon>Bacteria</taxon>
        <taxon>Bacillati</taxon>
        <taxon>Actinomycetota</taxon>
        <taxon>Actinomycetes</taxon>
        <taxon>Kitasatosporales</taxon>
        <taxon>Streptomycetaceae</taxon>
        <taxon>Streptomyces</taxon>
    </lineage>
</organism>
<dbReference type="Proteomes" id="UP000730591">
    <property type="component" value="Unassembled WGS sequence"/>
</dbReference>
<feature type="domain" description="AMP-binding enzyme C-terminal" evidence="5">
    <location>
        <begin position="431"/>
        <end position="504"/>
    </location>
</feature>
<evidence type="ECO:0000313" key="6">
    <source>
        <dbReference type="EMBL" id="NJP53866.1"/>
    </source>
</evidence>
<sequence>MTGAPGPASAPATLDGLLDTAARTRPDAVAVRCGDRLLTYGQLRAGVRATAHRWRSLGLTANGTAALLTENTPDCVVAFLAAAHLGARLIPLEPGTTRAQLTAVRAEAGPLFVAGHEARLRALSADEPRDDLVLVAVDGLQDATDRPARQDRPPRNHGDGTPGPATPDAPFLVQYTSGSTGEPKAAVHSQRNLVNGGDIYARAYGITEDDRILAAVPLLHSFGMVAGMVTALRAGAQLVLLGRFTPARLLAALDEHACTVLVAAPMAYDLTTRAVAGSRSGRPPGALRLCLSSGAALPPAVARRARERLGLGIRQVYGCTEAGVIAAHRPDDGPGPDAAAGVGRPMPGVRVRGVGEDGREVPRGEEGTLLVRTPAMFTGHLGHPEATRRAFRDGWYVTGDMARIGPDGHLQLIGRKDSFINVGGKKVNPVEVEQALLAHPSVGEAVVWGEETGDTGERVRAAVVTRAPLRAADLTSHCRSRLLPHQVPTTVDFVPALPKSPLGKPRRAAVRTASPAGGDRLRRPGDEPRR</sequence>
<gene>
    <name evidence="6" type="ORF">HCJ93_28310</name>
</gene>
<evidence type="ECO:0000256" key="1">
    <source>
        <dbReference type="ARBA" id="ARBA00006432"/>
    </source>
</evidence>
<dbReference type="InterPro" id="IPR045851">
    <property type="entry name" value="AMP-bd_C_sf"/>
</dbReference>
<dbReference type="RefSeq" id="WP_167998688.1">
    <property type="nucleotide sequence ID" value="NZ_JAATEM010000050.1"/>
</dbReference>
<feature type="region of interest" description="Disordered" evidence="3">
    <location>
        <begin position="496"/>
        <end position="530"/>
    </location>
</feature>
<dbReference type="Gene3D" id="3.30.300.30">
    <property type="match status" value="1"/>
</dbReference>
<dbReference type="PANTHER" id="PTHR43201">
    <property type="entry name" value="ACYL-COA SYNTHETASE"/>
    <property type="match status" value="1"/>
</dbReference>
<evidence type="ECO:0000313" key="7">
    <source>
        <dbReference type="Proteomes" id="UP000730591"/>
    </source>
</evidence>
<evidence type="ECO:0000259" key="5">
    <source>
        <dbReference type="Pfam" id="PF13193"/>
    </source>
</evidence>
<dbReference type="PROSITE" id="PS00455">
    <property type="entry name" value="AMP_BINDING"/>
    <property type="match status" value="1"/>
</dbReference>
<feature type="compositionally biased region" description="Basic and acidic residues" evidence="3">
    <location>
        <begin position="519"/>
        <end position="530"/>
    </location>
</feature>